<dbReference type="AlphaFoldDB" id="A0A918BKP5"/>
<reference evidence="1" key="1">
    <citation type="journal article" date="2014" name="Int. J. Syst. Evol. Microbiol.">
        <title>Complete genome sequence of Corynebacterium casei LMG S-19264T (=DSM 44701T), isolated from a smear-ripened cheese.</title>
        <authorList>
            <consortium name="US DOE Joint Genome Institute (JGI-PGF)"/>
            <person name="Walter F."/>
            <person name="Albersmeier A."/>
            <person name="Kalinowski J."/>
            <person name="Ruckert C."/>
        </authorList>
    </citation>
    <scope>NUCLEOTIDE SEQUENCE</scope>
    <source>
        <strain evidence="1">JCM 4403</strain>
    </source>
</reference>
<protein>
    <recommendedName>
        <fullName evidence="3">Transposase</fullName>
    </recommendedName>
</protein>
<dbReference type="RefSeq" id="WP_373298306.1">
    <property type="nucleotide sequence ID" value="NZ_BMTE01000002.1"/>
</dbReference>
<comment type="caution">
    <text evidence="1">The sequence shown here is derived from an EMBL/GenBank/DDBJ whole genome shotgun (WGS) entry which is preliminary data.</text>
</comment>
<keyword evidence="2" id="KW-1185">Reference proteome</keyword>
<organism evidence="1 2">
    <name type="scientific">Streptomyces pilosus</name>
    <dbReference type="NCBI Taxonomy" id="28893"/>
    <lineage>
        <taxon>Bacteria</taxon>
        <taxon>Bacillati</taxon>
        <taxon>Actinomycetota</taxon>
        <taxon>Actinomycetes</taxon>
        <taxon>Kitasatosporales</taxon>
        <taxon>Streptomycetaceae</taxon>
        <taxon>Streptomyces</taxon>
    </lineage>
</organism>
<proteinExistence type="predicted"/>
<evidence type="ECO:0000313" key="1">
    <source>
        <dbReference type="EMBL" id="GGQ76061.1"/>
    </source>
</evidence>
<gene>
    <name evidence="1" type="ORF">GCM10010280_22850</name>
</gene>
<accession>A0A918BKP5</accession>
<name>A0A918BKP5_9ACTN</name>
<evidence type="ECO:0008006" key="3">
    <source>
        <dbReference type="Google" id="ProtNLM"/>
    </source>
</evidence>
<sequence length="77" mass="8936">MSRRHTREYERFIKHSESLITRAAITLMTRRLTRTEEVGSLIRDWERQPLRHGRPTVSWAAAAFPQPSRCVSVGNSS</sequence>
<reference evidence="1" key="2">
    <citation type="submission" date="2020-09" db="EMBL/GenBank/DDBJ databases">
        <authorList>
            <person name="Sun Q."/>
            <person name="Ohkuma M."/>
        </authorList>
    </citation>
    <scope>NUCLEOTIDE SEQUENCE</scope>
    <source>
        <strain evidence="1">JCM 4403</strain>
    </source>
</reference>
<dbReference type="Proteomes" id="UP000656732">
    <property type="component" value="Unassembled WGS sequence"/>
</dbReference>
<evidence type="ECO:0000313" key="2">
    <source>
        <dbReference type="Proteomes" id="UP000656732"/>
    </source>
</evidence>
<dbReference type="EMBL" id="BMTU01000004">
    <property type="protein sequence ID" value="GGQ76061.1"/>
    <property type="molecule type" value="Genomic_DNA"/>
</dbReference>